<gene>
    <name evidence="2" type="ORF">SAMN04488090_3439</name>
</gene>
<dbReference type="STRING" id="563176.SAMN04488090_3439"/>
<keyword evidence="1" id="KW-0812">Transmembrane</keyword>
<dbReference type="PRINTS" id="PR00702">
    <property type="entry name" value="ACRIFLAVINRP"/>
</dbReference>
<feature type="transmembrane region" description="Helical" evidence="1">
    <location>
        <begin position="387"/>
        <end position="410"/>
    </location>
</feature>
<dbReference type="EMBL" id="FNGS01000006">
    <property type="protein sequence ID" value="SDM43490.1"/>
    <property type="molecule type" value="Genomic_DNA"/>
</dbReference>
<reference evidence="2 3" key="1">
    <citation type="submission" date="2016-10" db="EMBL/GenBank/DDBJ databases">
        <authorList>
            <person name="de Groot N.N."/>
        </authorList>
    </citation>
    <scope>NUCLEOTIDE SEQUENCE [LARGE SCALE GENOMIC DNA]</scope>
    <source>
        <strain evidence="2 3">DSM 21668</strain>
    </source>
</reference>
<sequence length="1076" mass="117400">MYNIIRSALRKPISIVVVVVGILFFSVLSLRTIPVDIFPNLDLPTIYVVQPYGGMAPDQMDGFIATRYQDHFLYVSGIRDVEVKTIQGLSLIKLQFYPGTDMAQAAAEVANNVSRAKAYMPEGTVPPQVVRFDASSVPVGQLVFESATRSLNEIQDYASSRVRPMFSRIEGVSSPPPFGGNQRTIVVRVDPKLVRSYQLTPEEVIKAIVANNQPSPAGNIRVGDKAVMTPVNSLVKKPEDFLNIPIRTGHGPTVFVRDIGTVEDGADITVSYALVNGRRAVYIPVVKKSDASTLEVVSNLKKALPEIQNAVPEDVRISYEFDQSVYVTNALKSLVTEGILGALLTGLMVLLFLRDWRSVIIVVLTIPISVLSAVILLQLFGQTINTMTLSGLALAVGILVDQATVTIENIHQHLEMGKPKAQAIWEACKEIVFPEFLILLAILAVFAPAFVMTGVPKSMFLPLSLSVGFAMIASFLLSQTLVPVLSNWLLKSHPEHEAPTLALDSEEIHAVVDEDEHPHQPEGGFERFKHRYTRFLEKLVARRKMVVSVYLVVSVLIIVAAFRFIGTDILPHANSHQFQLRLRTPDGTRVERTETATLKVLDIIKEAVGPENLEISSAYVGTVPSSYGTSNIFVFNSGPHEAVMQVSLKEDYHVKMDNLKEELRRRIAEKLPDTRISFEPMELTDKMMSQGSATPIEVTVAAKDLKEAGRFATLIKDKMQALPFLRDVQIAQPLKYPVLRVTMDRERAGQLGVTSTQVARSMVAATSSSRFTDKNLWLDDAKGLAYQVQVQIPEYLMTSADDIGNIPLRPGEMRPVLSDVAHFSEEYAPGEYDRAGPNRLVTINANLHNTDLGTAQKAVEQVIKEAGTPPRGVIVEMRGQTRLLADTLGGLQTGLIVAIVIIYLLLSANYQSLKLSLVILSAVPAVVAGSLMLLLACGATLNLQSYMGLIMSVGVSVANAILMVTNAENLRLSLGKARKAVLLAAGSRIRPILMTSIAMVAGMLPMASGLGEGGDQISPLGQAVIGGLIFSTLAALLILPCVFAWVQEKASLQSVSLDPEDPESNYYTKRTVLEEA</sequence>
<feature type="transmembrane region" description="Helical" evidence="1">
    <location>
        <begin position="888"/>
        <end position="906"/>
    </location>
</feature>
<feature type="transmembrane region" description="Helical" evidence="1">
    <location>
        <begin position="991"/>
        <end position="1011"/>
    </location>
</feature>
<dbReference type="Gene3D" id="3.30.70.1320">
    <property type="entry name" value="Multidrug efflux transporter AcrB pore domain like"/>
    <property type="match status" value="1"/>
</dbReference>
<feature type="transmembrane region" description="Helical" evidence="1">
    <location>
        <begin position="360"/>
        <end position="381"/>
    </location>
</feature>
<dbReference type="AlphaFoldDB" id="A0A1G9T798"/>
<feature type="transmembrane region" description="Helical" evidence="1">
    <location>
        <begin position="918"/>
        <end position="941"/>
    </location>
</feature>
<dbReference type="OrthoDB" id="9757876at2"/>
<dbReference type="GO" id="GO:0042910">
    <property type="term" value="F:xenobiotic transmembrane transporter activity"/>
    <property type="evidence" value="ECO:0007669"/>
    <property type="project" value="TreeGrafter"/>
</dbReference>
<dbReference type="Pfam" id="PF00873">
    <property type="entry name" value="ACR_tran"/>
    <property type="match status" value="1"/>
</dbReference>
<dbReference type="PANTHER" id="PTHR32063">
    <property type="match status" value="1"/>
</dbReference>
<organism evidence="2 3">
    <name type="scientific">Siphonobacter aquaeclarae</name>
    <dbReference type="NCBI Taxonomy" id="563176"/>
    <lineage>
        <taxon>Bacteria</taxon>
        <taxon>Pseudomonadati</taxon>
        <taxon>Bacteroidota</taxon>
        <taxon>Cytophagia</taxon>
        <taxon>Cytophagales</taxon>
        <taxon>Cytophagaceae</taxon>
        <taxon>Siphonobacter</taxon>
    </lineage>
</organism>
<feature type="transmembrane region" description="Helical" evidence="1">
    <location>
        <begin position="12"/>
        <end position="30"/>
    </location>
</feature>
<evidence type="ECO:0000313" key="3">
    <source>
        <dbReference type="Proteomes" id="UP000198901"/>
    </source>
</evidence>
<dbReference type="Gene3D" id="3.30.70.1440">
    <property type="entry name" value="Multidrug efflux transporter AcrB pore domain"/>
    <property type="match status" value="1"/>
</dbReference>
<feature type="transmembrane region" description="Helical" evidence="1">
    <location>
        <begin position="545"/>
        <end position="565"/>
    </location>
</feature>
<dbReference type="Gene3D" id="1.20.1640.10">
    <property type="entry name" value="Multidrug efflux transporter AcrB transmembrane domain"/>
    <property type="match status" value="2"/>
</dbReference>
<feature type="transmembrane region" description="Helical" evidence="1">
    <location>
        <begin position="334"/>
        <end position="353"/>
    </location>
</feature>
<dbReference type="SUPFAM" id="SSF82866">
    <property type="entry name" value="Multidrug efflux transporter AcrB transmembrane domain"/>
    <property type="match status" value="2"/>
</dbReference>
<name>A0A1G9T798_9BACT</name>
<dbReference type="Gene3D" id="3.30.2090.10">
    <property type="entry name" value="Multidrug efflux transporter AcrB TolC docking domain, DN and DC subdomains"/>
    <property type="match status" value="2"/>
</dbReference>
<feature type="transmembrane region" description="Helical" evidence="1">
    <location>
        <begin position="1023"/>
        <end position="1046"/>
    </location>
</feature>
<dbReference type="GO" id="GO:0005886">
    <property type="term" value="C:plasma membrane"/>
    <property type="evidence" value="ECO:0007669"/>
    <property type="project" value="TreeGrafter"/>
</dbReference>
<feature type="transmembrane region" description="Helical" evidence="1">
    <location>
        <begin position="431"/>
        <end position="451"/>
    </location>
</feature>
<dbReference type="RefSeq" id="WP_093204956.1">
    <property type="nucleotide sequence ID" value="NZ_FNGS01000006.1"/>
</dbReference>
<keyword evidence="3" id="KW-1185">Reference proteome</keyword>
<dbReference type="Gene3D" id="3.30.70.1430">
    <property type="entry name" value="Multidrug efflux transporter AcrB pore domain"/>
    <property type="match status" value="2"/>
</dbReference>
<protein>
    <submittedName>
        <fullName evidence="2">Multidrug efflux pump subunit AcrB</fullName>
    </submittedName>
</protein>
<accession>A0A1G9T798</accession>
<feature type="transmembrane region" description="Helical" evidence="1">
    <location>
        <begin position="947"/>
        <end position="970"/>
    </location>
</feature>
<dbReference type="SUPFAM" id="SSF82714">
    <property type="entry name" value="Multidrug efflux transporter AcrB TolC docking domain, DN and DC subdomains"/>
    <property type="match status" value="2"/>
</dbReference>
<proteinExistence type="predicted"/>
<feature type="transmembrane region" description="Helical" evidence="1">
    <location>
        <begin position="463"/>
        <end position="485"/>
    </location>
</feature>
<evidence type="ECO:0000313" key="2">
    <source>
        <dbReference type="EMBL" id="SDM43490.1"/>
    </source>
</evidence>
<keyword evidence="1" id="KW-0472">Membrane</keyword>
<dbReference type="SUPFAM" id="SSF82693">
    <property type="entry name" value="Multidrug efflux transporter AcrB pore domain, PN1, PN2, PC1 and PC2 subdomains"/>
    <property type="match status" value="2"/>
</dbReference>
<evidence type="ECO:0000256" key="1">
    <source>
        <dbReference type="SAM" id="Phobius"/>
    </source>
</evidence>
<dbReference type="InterPro" id="IPR027463">
    <property type="entry name" value="AcrB_DN_DC_subdom"/>
</dbReference>
<dbReference type="PANTHER" id="PTHR32063:SF8">
    <property type="entry name" value="CATION EFFLUX PROTEIN"/>
    <property type="match status" value="1"/>
</dbReference>
<dbReference type="InterPro" id="IPR001036">
    <property type="entry name" value="Acrflvin-R"/>
</dbReference>
<dbReference type="Proteomes" id="UP000198901">
    <property type="component" value="Unassembled WGS sequence"/>
</dbReference>
<keyword evidence="1" id="KW-1133">Transmembrane helix</keyword>